<keyword evidence="1" id="KW-0472">Membrane</keyword>
<gene>
    <name evidence="2" type="ORF">ISR29_02890</name>
</gene>
<evidence type="ECO:0000256" key="1">
    <source>
        <dbReference type="SAM" id="Phobius"/>
    </source>
</evidence>
<feature type="transmembrane region" description="Helical" evidence="1">
    <location>
        <begin position="12"/>
        <end position="31"/>
    </location>
</feature>
<evidence type="ECO:0000313" key="3">
    <source>
        <dbReference type="Proteomes" id="UP000705230"/>
    </source>
</evidence>
<sequence>MSTRNNVRHVKIIFILLISIVLNACISNTIIDEQRKDNYFNVINTPIYVSKAANITQEVFEDELSSCISSSENKVNISTKVGTGAGAFILANGLYGVATATGFLAPIIVVGGSVLALVGGGAIWATKATGENRKYLSIENCLEKRGHDVIFYIEESNK</sequence>
<dbReference type="Proteomes" id="UP000705230">
    <property type="component" value="Unassembled WGS sequence"/>
</dbReference>
<evidence type="ECO:0000313" key="2">
    <source>
        <dbReference type="EMBL" id="MBL6903127.1"/>
    </source>
</evidence>
<name>A0A937JHN3_9GAMM</name>
<reference evidence="2" key="1">
    <citation type="submission" date="2020-10" db="EMBL/GenBank/DDBJ databases">
        <title>Microbiome of the Black Sea water column analyzed by genome centric metagenomics.</title>
        <authorList>
            <person name="Cabello-Yeves P.J."/>
            <person name="Callieri C."/>
            <person name="Picazo A."/>
            <person name="Mehrshad M."/>
            <person name="Haro-Moreno J.M."/>
            <person name="Roda-Garcia J."/>
            <person name="Dzembekova N."/>
            <person name="Slabakova V."/>
            <person name="Slabakova N."/>
            <person name="Moncheva S."/>
            <person name="Rodriguez-Valera F."/>
        </authorList>
    </citation>
    <scope>NUCLEOTIDE SEQUENCE</scope>
    <source>
        <strain evidence="2">BS30m-G43</strain>
    </source>
</reference>
<keyword evidence="1" id="KW-1133">Transmembrane helix</keyword>
<proteinExistence type="predicted"/>
<keyword evidence="1" id="KW-0812">Transmembrane</keyword>
<comment type="caution">
    <text evidence="2">The sequence shown here is derived from an EMBL/GenBank/DDBJ whole genome shotgun (WGS) entry which is preliminary data.</text>
</comment>
<dbReference type="EMBL" id="JADHSG010000003">
    <property type="protein sequence ID" value="MBL6903127.1"/>
    <property type="molecule type" value="Genomic_DNA"/>
</dbReference>
<dbReference type="AlphaFoldDB" id="A0A937JHN3"/>
<feature type="transmembrane region" description="Helical" evidence="1">
    <location>
        <begin position="103"/>
        <end position="125"/>
    </location>
</feature>
<protein>
    <submittedName>
        <fullName evidence="2">Uncharacterized protein</fullName>
    </submittedName>
</protein>
<organism evidence="2 3">
    <name type="scientific">SAR86 cluster bacterium</name>
    <dbReference type="NCBI Taxonomy" id="2030880"/>
    <lineage>
        <taxon>Bacteria</taxon>
        <taxon>Pseudomonadati</taxon>
        <taxon>Pseudomonadota</taxon>
        <taxon>Gammaproteobacteria</taxon>
        <taxon>SAR86 cluster</taxon>
    </lineage>
</organism>
<accession>A0A937JHN3</accession>